<sequence length="117" mass="12078">MSFVLIVIGTVLLVVCLAGVALGIYMALDGKNREPGVLFSLCWVSGAAGAAGVMMRDGVTFLIGTLCFLVAGAVFVLSGAGQKDSARRNRGGPSGHTPDGSEKTTRENRSGYRRAAS</sequence>
<evidence type="ECO:0000313" key="4">
    <source>
        <dbReference type="Proteomes" id="UP000501452"/>
    </source>
</evidence>
<organism evidence="3 4">
    <name type="scientific">Rubrobacter tropicus</name>
    <dbReference type="NCBI Taxonomy" id="2653851"/>
    <lineage>
        <taxon>Bacteria</taxon>
        <taxon>Bacillati</taxon>
        <taxon>Actinomycetota</taxon>
        <taxon>Rubrobacteria</taxon>
        <taxon>Rubrobacterales</taxon>
        <taxon>Rubrobacteraceae</taxon>
        <taxon>Rubrobacter</taxon>
    </lineage>
</organism>
<evidence type="ECO:0000313" key="3">
    <source>
        <dbReference type="EMBL" id="QIN82470.1"/>
    </source>
</evidence>
<gene>
    <name evidence="3" type="ORF">GBA63_07285</name>
</gene>
<protein>
    <submittedName>
        <fullName evidence="3">Uncharacterized protein</fullName>
    </submittedName>
</protein>
<reference evidence="3 4" key="1">
    <citation type="submission" date="2019-10" db="EMBL/GenBank/DDBJ databases">
        <title>Rubrobacter sp nov SCSIO 52090 isolated from a deep-sea sediment in the South China Sea.</title>
        <authorList>
            <person name="Chen R.W."/>
        </authorList>
    </citation>
    <scope>NUCLEOTIDE SEQUENCE [LARGE SCALE GENOMIC DNA]</scope>
    <source>
        <strain evidence="3 4">SCSIO 52909</strain>
    </source>
</reference>
<name>A0A6G8Q7N1_9ACTN</name>
<keyword evidence="2" id="KW-0812">Transmembrane</keyword>
<proteinExistence type="predicted"/>
<dbReference type="EMBL" id="CP045119">
    <property type="protein sequence ID" value="QIN82470.1"/>
    <property type="molecule type" value="Genomic_DNA"/>
</dbReference>
<dbReference type="AlphaFoldDB" id="A0A6G8Q7N1"/>
<dbReference type="Proteomes" id="UP000501452">
    <property type="component" value="Chromosome"/>
</dbReference>
<evidence type="ECO:0000256" key="1">
    <source>
        <dbReference type="SAM" id="MobiDB-lite"/>
    </source>
</evidence>
<keyword evidence="4" id="KW-1185">Reference proteome</keyword>
<feature type="transmembrane region" description="Helical" evidence="2">
    <location>
        <begin position="6"/>
        <end position="28"/>
    </location>
</feature>
<dbReference type="KEGG" id="rub:GBA63_07285"/>
<feature type="transmembrane region" description="Helical" evidence="2">
    <location>
        <begin position="61"/>
        <end position="80"/>
    </location>
</feature>
<keyword evidence="2" id="KW-1133">Transmembrane helix</keyword>
<feature type="compositionally biased region" description="Basic and acidic residues" evidence="1">
    <location>
        <begin position="99"/>
        <end position="110"/>
    </location>
</feature>
<keyword evidence="2" id="KW-0472">Membrane</keyword>
<evidence type="ECO:0000256" key="2">
    <source>
        <dbReference type="SAM" id="Phobius"/>
    </source>
</evidence>
<feature type="transmembrane region" description="Helical" evidence="2">
    <location>
        <begin position="35"/>
        <end position="55"/>
    </location>
</feature>
<accession>A0A6G8Q7N1</accession>
<dbReference type="RefSeq" id="WP_166174840.1">
    <property type="nucleotide sequence ID" value="NZ_CP045119.1"/>
</dbReference>
<feature type="region of interest" description="Disordered" evidence="1">
    <location>
        <begin position="81"/>
        <end position="117"/>
    </location>
</feature>